<reference evidence="1" key="1">
    <citation type="submission" date="2021-06" db="EMBL/GenBank/DDBJ databases">
        <authorList>
            <person name="Kallberg Y."/>
            <person name="Tangrot J."/>
            <person name="Rosling A."/>
        </authorList>
    </citation>
    <scope>NUCLEOTIDE SEQUENCE</scope>
    <source>
        <strain evidence="1">MA461A</strain>
    </source>
</reference>
<name>A0ACA9KQT2_9GLOM</name>
<gene>
    <name evidence="1" type="ORF">RPERSI_LOCUS1118</name>
</gene>
<feature type="non-terminal residue" evidence="1">
    <location>
        <position position="299"/>
    </location>
</feature>
<evidence type="ECO:0000313" key="1">
    <source>
        <dbReference type="EMBL" id="CAG8484352.1"/>
    </source>
</evidence>
<dbReference type="Proteomes" id="UP000789920">
    <property type="component" value="Unassembled WGS sequence"/>
</dbReference>
<protein>
    <submittedName>
        <fullName evidence="1">12527_t:CDS:1</fullName>
    </submittedName>
</protein>
<sequence>MKVIKIRKNLANLDAFLSQKKRKISNNLNSCPQHLTQSQNLIQIILSCTLPLSIVNNNEFRQFCSSLDSSFMIPNSETIRNTIINAYNQINRLIQNKIIETVDITNNNDNVKTALSQMQIEIILYLANILKISIELELPYAKDILNKSKKLIEILDNNTNHQKLRDIQQQIDRTIENLKQHLSIYQPKNDIIQQIIDNILDNLKKNFEVPSTLGLYRSFFDSHFKKLLYIDSELRCQILNNLCEQFTKLVEPATSNTLGSNSKMLAFFHIFIQENRQTEFDKYLELPQLPVTENNNSLR</sequence>
<keyword evidence="2" id="KW-1185">Reference proteome</keyword>
<dbReference type="EMBL" id="CAJVQC010000950">
    <property type="protein sequence ID" value="CAG8484352.1"/>
    <property type="molecule type" value="Genomic_DNA"/>
</dbReference>
<evidence type="ECO:0000313" key="2">
    <source>
        <dbReference type="Proteomes" id="UP000789920"/>
    </source>
</evidence>
<proteinExistence type="predicted"/>
<accession>A0ACA9KQT2</accession>
<organism evidence="1 2">
    <name type="scientific">Racocetra persica</name>
    <dbReference type="NCBI Taxonomy" id="160502"/>
    <lineage>
        <taxon>Eukaryota</taxon>
        <taxon>Fungi</taxon>
        <taxon>Fungi incertae sedis</taxon>
        <taxon>Mucoromycota</taxon>
        <taxon>Glomeromycotina</taxon>
        <taxon>Glomeromycetes</taxon>
        <taxon>Diversisporales</taxon>
        <taxon>Gigasporaceae</taxon>
        <taxon>Racocetra</taxon>
    </lineage>
</organism>
<comment type="caution">
    <text evidence="1">The sequence shown here is derived from an EMBL/GenBank/DDBJ whole genome shotgun (WGS) entry which is preliminary data.</text>
</comment>